<dbReference type="OrthoDB" id="9776104at2"/>
<sequence>MSQLHYIRKREAGQHLTIEDRKHLEYLYNENLKRPKKDKLNQKELAKILGWSEATLSRELKRGKVKQKNSMLEEYTAYSSVVAQKTVEKTWSNKGPSLKISNDHILAKIIENMLIGKEMNRINNLKFSPAAITMYFDRVGWPTDKRLCTRTIYNYVEKEVFLEVTMKDLPRKGNKPRQRKRYIEKRLSPPDKKRINHRPKAIEERTETGHWEMDCIESSKEDRTCLLTLVDRCTRECIILKINTQRQESVVKKLNAIERKLGARAFREKFKSITVDNGAEFQDWKSMEKSIHSEKYRTSVYYAHAYSSWERGSNENLNGFIRYFIPKGTKLKDIPQREINKLEEFINSYPRKVLEGNSANSKYLAIA</sequence>
<organism evidence="2 3">
    <name type="scientific">Fastidiosipila sanguinis</name>
    <dbReference type="NCBI Taxonomy" id="236753"/>
    <lineage>
        <taxon>Bacteria</taxon>
        <taxon>Bacillati</taxon>
        <taxon>Bacillota</taxon>
        <taxon>Clostridia</taxon>
        <taxon>Eubacteriales</taxon>
        <taxon>Oscillospiraceae</taxon>
        <taxon>Fastidiosipila</taxon>
    </lineage>
</organism>
<dbReference type="InterPro" id="IPR012337">
    <property type="entry name" value="RNaseH-like_sf"/>
</dbReference>
<dbReference type="RefSeq" id="WP_106012466.1">
    <property type="nucleotide sequence ID" value="NZ_CP027226.1"/>
</dbReference>
<dbReference type="GO" id="GO:0032196">
    <property type="term" value="P:transposition"/>
    <property type="evidence" value="ECO:0007669"/>
    <property type="project" value="TreeGrafter"/>
</dbReference>
<accession>A0A2S0KNB2</accession>
<dbReference type="AlphaFoldDB" id="A0A2S0KNB2"/>
<dbReference type="InterPro" id="IPR036397">
    <property type="entry name" value="RNaseH_sf"/>
</dbReference>
<dbReference type="PANTHER" id="PTHR10948:SF23">
    <property type="entry name" value="TRANSPOSASE INSI FOR INSERTION SEQUENCE ELEMENT IS30A-RELATED"/>
    <property type="match status" value="1"/>
</dbReference>
<evidence type="ECO:0000259" key="1">
    <source>
        <dbReference type="PROSITE" id="PS50994"/>
    </source>
</evidence>
<gene>
    <name evidence="2" type="ORF">C5Q98_04425</name>
</gene>
<dbReference type="NCBIfam" id="NF033563">
    <property type="entry name" value="transpos_IS30"/>
    <property type="match status" value="1"/>
</dbReference>
<evidence type="ECO:0000313" key="2">
    <source>
        <dbReference type="EMBL" id="AVM42508.1"/>
    </source>
</evidence>
<dbReference type="KEGG" id="fsa:C5Q98_04425"/>
<dbReference type="EMBL" id="CP027226">
    <property type="protein sequence ID" value="AVM42508.1"/>
    <property type="molecule type" value="Genomic_DNA"/>
</dbReference>
<keyword evidence="3" id="KW-1185">Reference proteome</keyword>
<dbReference type="InterPro" id="IPR001584">
    <property type="entry name" value="Integrase_cat-core"/>
</dbReference>
<dbReference type="PROSITE" id="PS50994">
    <property type="entry name" value="INTEGRASE"/>
    <property type="match status" value="1"/>
</dbReference>
<feature type="domain" description="Integrase catalytic" evidence="1">
    <location>
        <begin position="195"/>
        <end position="367"/>
    </location>
</feature>
<dbReference type="GO" id="GO:0003676">
    <property type="term" value="F:nucleic acid binding"/>
    <property type="evidence" value="ECO:0007669"/>
    <property type="project" value="InterPro"/>
</dbReference>
<dbReference type="InterPro" id="IPR051917">
    <property type="entry name" value="Transposase-Integrase"/>
</dbReference>
<dbReference type="GO" id="GO:0015074">
    <property type="term" value="P:DNA integration"/>
    <property type="evidence" value="ECO:0007669"/>
    <property type="project" value="InterPro"/>
</dbReference>
<name>A0A2S0KNB2_9FIRM</name>
<dbReference type="Gene3D" id="3.30.420.10">
    <property type="entry name" value="Ribonuclease H-like superfamily/Ribonuclease H"/>
    <property type="match status" value="1"/>
</dbReference>
<dbReference type="Pfam" id="PF00665">
    <property type="entry name" value="rve"/>
    <property type="match status" value="1"/>
</dbReference>
<proteinExistence type="predicted"/>
<dbReference type="GO" id="GO:0004803">
    <property type="term" value="F:transposase activity"/>
    <property type="evidence" value="ECO:0007669"/>
    <property type="project" value="TreeGrafter"/>
</dbReference>
<dbReference type="PANTHER" id="PTHR10948">
    <property type="entry name" value="TRANSPOSASE"/>
    <property type="match status" value="1"/>
</dbReference>
<reference evidence="3" key="1">
    <citation type="submission" date="2018-02" db="EMBL/GenBank/DDBJ databases">
        <authorList>
            <person name="Holder M.E."/>
            <person name="Ajami N.J."/>
            <person name="Petrosino J.F."/>
        </authorList>
    </citation>
    <scope>NUCLEOTIDE SEQUENCE [LARGE SCALE GENOMIC DNA]</scope>
    <source>
        <strain evidence="3">CCUG 47711</strain>
    </source>
</reference>
<dbReference type="InterPro" id="IPR053392">
    <property type="entry name" value="Transposase_IS30-like"/>
</dbReference>
<protein>
    <submittedName>
        <fullName evidence="2">IS30 family transposase</fullName>
    </submittedName>
</protein>
<evidence type="ECO:0000313" key="3">
    <source>
        <dbReference type="Proteomes" id="UP000237947"/>
    </source>
</evidence>
<dbReference type="Proteomes" id="UP000237947">
    <property type="component" value="Chromosome"/>
</dbReference>
<dbReference type="SUPFAM" id="SSF53098">
    <property type="entry name" value="Ribonuclease H-like"/>
    <property type="match status" value="1"/>
</dbReference>
<dbReference type="GO" id="GO:0005829">
    <property type="term" value="C:cytosol"/>
    <property type="evidence" value="ECO:0007669"/>
    <property type="project" value="TreeGrafter"/>
</dbReference>